<dbReference type="CDD" id="cd03127">
    <property type="entry name" value="tetraspanin_LEL"/>
    <property type="match status" value="1"/>
</dbReference>
<sequence length="227" mass="25097">MDCGGVFVKYVLFIFNILFVICGILLIIFGSIMISSIGDIKDVVSAYETHTVPIAIIVLGCIIFVISFLGCCGAIRENSCCTMTYSVIMFALFLCQLALIIFIWVQRDKILSSMDSAIKTVWDQRKTDRSVMDGIELSLKCCGYTSPTDYTLEGVPKSCCGPSATSCSLVEALPRPGCKTAFDRMWSKNIDIIRYAGLGVAGIELIAFIFACCLANQVRNARRREYY</sequence>
<evidence type="ECO:0000313" key="10">
    <source>
        <dbReference type="RefSeq" id="XP_058982330.1"/>
    </source>
</evidence>
<dbReference type="InterPro" id="IPR018499">
    <property type="entry name" value="Tetraspanin/Peripherin"/>
</dbReference>
<dbReference type="PRINTS" id="PR00259">
    <property type="entry name" value="TMFOUR"/>
</dbReference>
<evidence type="ECO:0000313" key="9">
    <source>
        <dbReference type="Proteomes" id="UP001652621"/>
    </source>
</evidence>
<dbReference type="AlphaFoldDB" id="A0A1I8MN26"/>
<evidence type="ECO:0000256" key="7">
    <source>
        <dbReference type="RuleBase" id="RU361218"/>
    </source>
</evidence>
<keyword evidence="3 7" id="KW-0812">Transmembrane</keyword>
<dbReference type="eggNOG" id="KOG3882">
    <property type="taxonomic scope" value="Eukaryota"/>
</dbReference>
<evidence type="ECO:0000256" key="6">
    <source>
        <dbReference type="PIRSR" id="PIRSR002419-1"/>
    </source>
</evidence>
<accession>A0A1I8MN26</accession>
<keyword evidence="4 7" id="KW-1133">Transmembrane helix</keyword>
<evidence type="ECO:0000256" key="4">
    <source>
        <dbReference type="ARBA" id="ARBA00022989"/>
    </source>
</evidence>
<gene>
    <name evidence="8" type="primary">101897676</name>
    <name evidence="10" type="synonym">LOC131804062</name>
</gene>
<dbReference type="OrthoDB" id="71600at2759"/>
<reference evidence="10" key="2">
    <citation type="submission" date="2025-05" db="UniProtKB">
        <authorList>
            <consortium name="RefSeq"/>
        </authorList>
    </citation>
    <scope>IDENTIFICATION</scope>
    <source>
        <strain evidence="10">Aabys</strain>
        <tissue evidence="10">Whole body</tissue>
    </source>
</reference>
<dbReference type="VEuPathDB" id="VectorBase:MDOMA2_011406"/>
<evidence type="ECO:0000256" key="1">
    <source>
        <dbReference type="ARBA" id="ARBA00004141"/>
    </source>
</evidence>
<dbReference type="Pfam" id="PF00335">
    <property type="entry name" value="Tetraspanin"/>
    <property type="match status" value="1"/>
</dbReference>
<dbReference type="Gene3D" id="1.10.1450.10">
    <property type="entry name" value="Tetraspanin"/>
    <property type="match status" value="1"/>
</dbReference>
<evidence type="ECO:0000256" key="3">
    <source>
        <dbReference type="ARBA" id="ARBA00022692"/>
    </source>
</evidence>
<name>A0A1I8MN26_MUSDO</name>
<dbReference type="RefSeq" id="XP_058982330.1">
    <property type="nucleotide sequence ID" value="XM_059126347.1"/>
</dbReference>
<organism evidence="8">
    <name type="scientific">Musca domestica</name>
    <name type="common">House fly</name>
    <dbReference type="NCBI Taxonomy" id="7370"/>
    <lineage>
        <taxon>Eukaryota</taxon>
        <taxon>Metazoa</taxon>
        <taxon>Ecdysozoa</taxon>
        <taxon>Arthropoda</taxon>
        <taxon>Hexapoda</taxon>
        <taxon>Insecta</taxon>
        <taxon>Pterygota</taxon>
        <taxon>Neoptera</taxon>
        <taxon>Endopterygota</taxon>
        <taxon>Diptera</taxon>
        <taxon>Brachycera</taxon>
        <taxon>Muscomorpha</taxon>
        <taxon>Muscoidea</taxon>
        <taxon>Muscidae</taxon>
        <taxon>Musca</taxon>
    </lineage>
</organism>
<dbReference type="EnsemblMetazoa" id="MDOA006687-RA">
    <property type="protein sequence ID" value="MDOA006687-PA"/>
    <property type="gene ID" value="MDOA006687"/>
</dbReference>
<dbReference type="PIRSF" id="PIRSF002419">
    <property type="entry name" value="Tetraspanin"/>
    <property type="match status" value="1"/>
</dbReference>
<feature type="disulfide bond" evidence="6">
    <location>
        <begin position="142"/>
        <end position="160"/>
    </location>
</feature>
<keyword evidence="9" id="KW-1185">Reference proteome</keyword>
<comment type="similarity">
    <text evidence="2 7">Belongs to the tetraspanin (TM4SF) family.</text>
</comment>
<feature type="transmembrane region" description="Helical" evidence="7">
    <location>
        <begin position="12"/>
        <end position="34"/>
    </location>
</feature>
<evidence type="ECO:0000256" key="2">
    <source>
        <dbReference type="ARBA" id="ARBA00006840"/>
    </source>
</evidence>
<dbReference type="GO" id="GO:0005886">
    <property type="term" value="C:plasma membrane"/>
    <property type="evidence" value="ECO:0007669"/>
    <property type="project" value="TreeGrafter"/>
</dbReference>
<dbReference type="InterPro" id="IPR000301">
    <property type="entry name" value="Tetraspanin_animals"/>
</dbReference>
<dbReference type="PANTHER" id="PTHR19282">
    <property type="entry name" value="TETRASPANIN"/>
    <property type="match status" value="1"/>
</dbReference>
<keyword evidence="6" id="KW-1015">Disulfide bond</keyword>
<protein>
    <recommendedName>
        <fullName evidence="7">Tetraspanin</fullName>
    </recommendedName>
</protein>
<dbReference type="SUPFAM" id="SSF48652">
    <property type="entry name" value="Tetraspanin"/>
    <property type="match status" value="1"/>
</dbReference>
<keyword evidence="5 7" id="KW-0472">Membrane</keyword>
<evidence type="ECO:0000256" key="5">
    <source>
        <dbReference type="ARBA" id="ARBA00023136"/>
    </source>
</evidence>
<comment type="subcellular location">
    <subcellularLocation>
        <location evidence="1 7">Membrane</location>
        <topology evidence="1 7">Multi-pass membrane protein</topology>
    </subcellularLocation>
</comment>
<feature type="disulfide bond" evidence="6">
    <location>
        <begin position="141"/>
        <end position="178"/>
    </location>
</feature>
<feature type="transmembrane region" description="Helical" evidence="7">
    <location>
        <begin position="87"/>
        <end position="105"/>
    </location>
</feature>
<proteinExistence type="inferred from homology"/>
<dbReference type="Proteomes" id="UP001652621">
    <property type="component" value="Unplaced"/>
</dbReference>
<dbReference type="VEuPathDB" id="VectorBase:MDOA006687"/>
<dbReference type="RefSeq" id="XP_005179677.2">
    <property type="nucleotide sequence ID" value="XM_005179620.4"/>
</dbReference>
<dbReference type="KEGG" id="mde:101897676"/>
<feature type="transmembrane region" description="Helical" evidence="7">
    <location>
        <begin position="54"/>
        <end position="75"/>
    </location>
</feature>
<feature type="transmembrane region" description="Helical" evidence="7">
    <location>
        <begin position="192"/>
        <end position="215"/>
    </location>
</feature>
<evidence type="ECO:0000313" key="8">
    <source>
        <dbReference type="EnsemblMetazoa" id="MDOA006687-PA"/>
    </source>
</evidence>
<reference evidence="8" key="1">
    <citation type="submission" date="2020-05" db="UniProtKB">
        <authorList>
            <consortium name="EnsemblMetazoa"/>
        </authorList>
    </citation>
    <scope>IDENTIFICATION</scope>
    <source>
        <strain evidence="8">Aabys</strain>
    </source>
</reference>
<dbReference type="InterPro" id="IPR008952">
    <property type="entry name" value="Tetraspanin_EC2_sf"/>
</dbReference>
<dbReference type="PANTHER" id="PTHR19282:SF521">
    <property type="entry name" value="IP01817P-RELATED"/>
    <property type="match status" value="1"/>
</dbReference>